<dbReference type="PANTHER" id="PTHR44858">
    <property type="entry name" value="TETRATRICOPEPTIDE REPEAT PROTEIN 6"/>
    <property type="match status" value="1"/>
</dbReference>
<dbReference type="PROSITE" id="PS50293">
    <property type="entry name" value="TPR_REGION"/>
    <property type="match status" value="1"/>
</dbReference>
<proteinExistence type="predicted"/>
<feature type="compositionally biased region" description="Low complexity" evidence="4">
    <location>
        <begin position="181"/>
        <end position="210"/>
    </location>
</feature>
<organism evidence="5 6">
    <name type="scientific">Limnothrix redekei LRLZ20PSL1</name>
    <dbReference type="NCBI Taxonomy" id="3112953"/>
    <lineage>
        <taxon>Bacteria</taxon>
        <taxon>Bacillati</taxon>
        <taxon>Cyanobacteriota</taxon>
        <taxon>Cyanophyceae</taxon>
        <taxon>Pseudanabaenales</taxon>
        <taxon>Pseudanabaenaceae</taxon>
        <taxon>Limnothrix</taxon>
    </lineage>
</organism>
<keyword evidence="1" id="KW-0677">Repeat</keyword>
<dbReference type="PANTHER" id="PTHR44858:SF1">
    <property type="entry name" value="UDP-N-ACETYLGLUCOSAMINE--PEPTIDE N-ACETYLGLUCOSAMINYLTRANSFERASE SPINDLY-RELATED"/>
    <property type="match status" value="1"/>
</dbReference>
<accession>A0ABW7CBV4</accession>
<dbReference type="Gene3D" id="1.25.40.10">
    <property type="entry name" value="Tetratricopeptide repeat domain"/>
    <property type="match status" value="3"/>
</dbReference>
<sequence length="472" mass="51803">MTDNAAFWEGIEQAKQGDQAAAIACFDQAIAADPHWAEAYYRRGLAYFDMGRLQQAAFDYSRAIELANDYQPALYGRALVRVVLDHFDGALDDLAHLLQLNPQNPAAHQLKATALRKRGDLTAAIVSLRKATELYLDRRDPVGARQCLDLLKQLQPNASPPVLTEPLPPFNAPPTLASLQAAATGTSSTDASDASTPNTGTPNTGTPNTGAPVGAMMRPEAFYAQALNRAESGDIQGAIAELDWALKLDPVDPKALACRAAVRIKQGNWQGAIADCNRAIQGGGADATLYRYRARARLEMGDRTGALTDLDQALAQDDQNPLLWLARGDAQQALGNYSAAIGDYNQALELGGDRPTILLLRAQAAVRQENLKQAIEDYQTAASLFCDRNDWERYRTTLEQLKMLQQPVNLSPGLPQKAQNPLWQRLLGRVGGQEAIAQTLLDRAREHYPNMDEDWYLEKVLYDLERDDLPED</sequence>
<keyword evidence="6" id="KW-1185">Reference proteome</keyword>
<feature type="repeat" description="TPR" evidence="3">
    <location>
        <begin position="321"/>
        <end position="354"/>
    </location>
</feature>
<evidence type="ECO:0000256" key="2">
    <source>
        <dbReference type="ARBA" id="ARBA00022803"/>
    </source>
</evidence>
<evidence type="ECO:0000313" key="6">
    <source>
        <dbReference type="Proteomes" id="UP001604335"/>
    </source>
</evidence>
<dbReference type="Pfam" id="PF13432">
    <property type="entry name" value="TPR_16"/>
    <property type="match status" value="3"/>
</dbReference>
<dbReference type="Pfam" id="PF00515">
    <property type="entry name" value="TPR_1"/>
    <property type="match status" value="1"/>
</dbReference>
<dbReference type="InterPro" id="IPR019734">
    <property type="entry name" value="TPR_rpt"/>
</dbReference>
<feature type="repeat" description="TPR" evidence="3">
    <location>
        <begin position="37"/>
        <end position="70"/>
    </location>
</feature>
<dbReference type="SMART" id="SM00028">
    <property type="entry name" value="TPR"/>
    <property type="match status" value="9"/>
</dbReference>
<keyword evidence="2 3" id="KW-0802">TPR repeat</keyword>
<reference evidence="6" key="1">
    <citation type="journal article" date="2024" name="Algal Res.">
        <title>Biochemical, toxicological and genomic investigation of a high-biomass producing Limnothrix strain isolated from Italian shallow drinking water reservoir.</title>
        <authorList>
            <person name="Simonazzi M."/>
            <person name="Shishido T.K."/>
            <person name="Delbaje E."/>
            <person name="Wahlsten M."/>
            <person name="Fewer D.P."/>
            <person name="Sivonen K."/>
            <person name="Pezzolesi L."/>
            <person name="Pistocchi R."/>
        </authorList>
    </citation>
    <scope>NUCLEOTIDE SEQUENCE [LARGE SCALE GENOMIC DNA]</scope>
    <source>
        <strain evidence="6">LRLZ20PSL1</strain>
    </source>
</reference>
<evidence type="ECO:0000256" key="1">
    <source>
        <dbReference type="ARBA" id="ARBA00022737"/>
    </source>
</evidence>
<dbReference type="PROSITE" id="PS50005">
    <property type="entry name" value="TPR"/>
    <property type="match status" value="2"/>
</dbReference>
<dbReference type="InterPro" id="IPR011990">
    <property type="entry name" value="TPR-like_helical_dom_sf"/>
</dbReference>
<evidence type="ECO:0000256" key="4">
    <source>
        <dbReference type="SAM" id="MobiDB-lite"/>
    </source>
</evidence>
<dbReference type="RefSeq" id="WP_393014066.1">
    <property type="nucleotide sequence ID" value="NZ_JAZAQF010000078.1"/>
</dbReference>
<gene>
    <name evidence="5" type="ORF">VPK24_13300</name>
</gene>
<name>A0ABW7CBV4_9CYAN</name>
<dbReference type="Proteomes" id="UP001604335">
    <property type="component" value="Unassembled WGS sequence"/>
</dbReference>
<evidence type="ECO:0000256" key="3">
    <source>
        <dbReference type="PROSITE-ProRule" id="PRU00339"/>
    </source>
</evidence>
<dbReference type="InterPro" id="IPR050498">
    <property type="entry name" value="Ycf3"/>
</dbReference>
<dbReference type="SUPFAM" id="SSF48452">
    <property type="entry name" value="TPR-like"/>
    <property type="match status" value="1"/>
</dbReference>
<evidence type="ECO:0000313" key="5">
    <source>
        <dbReference type="EMBL" id="MFG3818621.1"/>
    </source>
</evidence>
<feature type="region of interest" description="Disordered" evidence="4">
    <location>
        <begin position="180"/>
        <end position="212"/>
    </location>
</feature>
<comment type="caution">
    <text evidence="5">The sequence shown here is derived from an EMBL/GenBank/DDBJ whole genome shotgun (WGS) entry which is preliminary data.</text>
</comment>
<protein>
    <submittedName>
        <fullName evidence="5">Tetratricopeptide repeat protein</fullName>
    </submittedName>
</protein>
<dbReference type="EMBL" id="JAZAQF010000078">
    <property type="protein sequence ID" value="MFG3818621.1"/>
    <property type="molecule type" value="Genomic_DNA"/>
</dbReference>